<evidence type="ECO:0000256" key="1">
    <source>
        <dbReference type="ARBA" id="ARBA00008560"/>
    </source>
</evidence>
<dbReference type="HAMAP" id="MF_00340">
    <property type="entry name" value="Ribosomal_bL32"/>
    <property type="match status" value="1"/>
</dbReference>
<evidence type="ECO:0000313" key="7">
    <source>
        <dbReference type="EMBL" id="MBM9469551.1"/>
    </source>
</evidence>
<proteinExistence type="inferred from homology"/>
<dbReference type="GO" id="GO:0015934">
    <property type="term" value="C:large ribosomal subunit"/>
    <property type="evidence" value="ECO:0007669"/>
    <property type="project" value="InterPro"/>
</dbReference>
<keyword evidence="8" id="KW-1185">Reference proteome</keyword>
<dbReference type="InterPro" id="IPR044957">
    <property type="entry name" value="Ribosomal_bL32_bact"/>
</dbReference>
<reference evidence="7" key="1">
    <citation type="submission" date="2021-01" db="EMBL/GenBank/DDBJ databases">
        <title>YIM 132084 draft genome.</title>
        <authorList>
            <person name="An D."/>
        </authorList>
    </citation>
    <scope>NUCLEOTIDE SEQUENCE</scope>
    <source>
        <strain evidence="7">YIM 132084</strain>
    </source>
</reference>
<dbReference type="NCBIfam" id="TIGR01031">
    <property type="entry name" value="rpmF_bact"/>
    <property type="match status" value="1"/>
</dbReference>
<dbReference type="Proteomes" id="UP000663792">
    <property type="component" value="Unassembled WGS sequence"/>
</dbReference>
<protein>
    <recommendedName>
        <fullName evidence="4 5">Large ribosomal subunit protein bL32</fullName>
    </recommendedName>
</protein>
<evidence type="ECO:0000256" key="4">
    <source>
        <dbReference type="ARBA" id="ARBA00035178"/>
    </source>
</evidence>
<name>A0A938YHE9_9ACTN</name>
<comment type="similarity">
    <text evidence="1 5">Belongs to the bacterial ribosomal protein bL32 family.</text>
</comment>
<sequence>MAVPKRKMSRSNTRARRSQWKASVPTLVACPNGACGAMKAPHEVCQECGQYRGRQVVGV</sequence>
<dbReference type="GO" id="GO:0006412">
    <property type="term" value="P:translation"/>
    <property type="evidence" value="ECO:0007669"/>
    <property type="project" value="UniProtKB-UniRule"/>
</dbReference>
<dbReference type="SUPFAM" id="SSF57829">
    <property type="entry name" value="Zn-binding ribosomal proteins"/>
    <property type="match status" value="1"/>
</dbReference>
<evidence type="ECO:0000256" key="5">
    <source>
        <dbReference type="HAMAP-Rule" id="MF_00340"/>
    </source>
</evidence>
<evidence type="ECO:0000256" key="6">
    <source>
        <dbReference type="SAM" id="MobiDB-lite"/>
    </source>
</evidence>
<dbReference type="InterPro" id="IPR002677">
    <property type="entry name" value="Ribosomal_bL32"/>
</dbReference>
<evidence type="ECO:0000313" key="8">
    <source>
        <dbReference type="Proteomes" id="UP000663792"/>
    </source>
</evidence>
<dbReference type="EMBL" id="JAERWK010000029">
    <property type="protein sequence ID" value="MBM9469551.1"/>
    <property type="molecule type" value="Genomic_DNA"/>
</dbReference>
<dbReference type="GO" id="GO:0003735">
    <property type="term" value="F:structural constituent of ribosome"/>
    <property type="evidence" value="ECO:0007669"/>
    <property type="project" value="InterPro"/>
</dbReference>
<keyword evidence="2 5" id="KW-0689">Ribosomal protein</keyword>
<accession>A0A938YHE9</accession>
<organism evidence="7 8">
    <name type="scientific">Nakamurella leprariae</name>
    <dbReference type="NCBI Taxonomy" id="2803911"/>
    <lineage>
        <taxon>Bacteria</taxon>
        <taxon>Bacillati</taxon>
        <taxon>Actinomycetota</taxon>
        <taxon>Actinomycetes</taxon>
        <taxon>Nakamurellales</taxon>
        <taxon>Nakamurellaceae</taxon>
        <taxon>Nakamurella</taxon>
    </lineage>
</organism>
<keyword evidence="3 5" id="KW-0687">Ribonucleoprotein</keyword>
<evidence type="ECO:0000256" key="2">
    <source>
        <dbReference type="ARBA" id="ARBA00022980"/>
    </source>
</evidence>
<dbReference type="Pfam" id="PF01783">
    <property type="entry name" value="Ribosomal_L32p"/>
    <property type="match status" value="1"/>
</dbReference>
<dbReference type="RefSeq" id="WP_205262514.1">
    <property type="nucleotide sequence ID" value="NZ_JAERWK010000029.1"/>
</dbReference>
<dbReference type="InterPro" id="IPR011332">
    <property type="entry name" value="Ribosomal_zn-bd"/>
</dbReference>
<dbReference type="PANTHER" id="PTHR35534:SF1">
    <property type="entry name" value="LARGE RIBOSOMAL SUBUNIT PROTEIN BL32"/>
    <property type="match status" value="1"/>
</dbReference>
<feature type="region of interest" description="Disordered" evidence="6">
    <location>
        <begin position="1"/>
        <end position="21"/>
    </location>
</feature>
<dbReference type="PANTHER" id="PTHR35534">
    <property type="entry name" value="50S RIBOSOMAL PROTEIN L32"/>
    <property type="match status" value="1"/>
</dbReference>
<evidence type="ECO:0000256" key="3">
    <source>
        <dbReference type="ARBA" id="ARBA00023274"/>
    </source>
</evidence>
<dbReference type="AlphaFoldDB" id="A0A938YHE9"/>
<gene>
    <name evidence="5 7" type="primary">rpmF</name>
    <name evidence="7" type="ORF">JL106_19890</name>
</gene>
<feature type="compositionally biased region" description="Basic residues" evidence="6">
    <location>
        <begin position="1"/>
        <end position="19"/>
    </location>
</feature>
<comment type="caution">
    <text evidence="7">The sequence shown here is derived from an EMBL/GenBank/DDBJ whole genome shotgun (WGS) entry which is preliminary data.</text>
</comment>